<dbReference type="AlphaFoldDB" id="A0A314XW65"/>
<accession>A0A314XW65</accession>
<organism evidence="1 2">
    <name type="scientific">Prunus yedoensis var. nudiflora</name>
    <dbReference type="NCBI Taxonomy" id="2094558"/>
    <lineage>
        <taxon>Eukaryota</taxon>
        <taxon>Viridiplantae</taxon>
        <taxon>Streptophyta</taxon>
        <taxon>Embryophyta</taxon>
        <taxon>Tracheophyta</taxon>
        <taxon>Spermatophyta</taxon>
        <taxon>Magnoliopsida</taxon>
        <taxon>eudicotyledons</taxon>
        <taxon>Gunneridae</taxon>
        <taxon>Pentapetalae</taxon>
        <taxon>rosids</taxon>
        <taxon>fabids</taxon>
        <taxon>Rosales</taxon>
        <taxon>Rosaceae</taxon>
        <taxon>Amygdaloideae</taxon>
        <taxon>Amygdaleae</taxon>
        <taxon>Prunus</taxon>
    </lineage>
</organism>
<comment type="caution">
    <text evidence="1">The sequence shown here is derived from an EMBL/GenBank/DDBJ whole genome shotgun (WGS) entry which is preliminary data.</text>
</comment>
<gene>
    <name evidence="1" type="ORF">Pyn_06215</name>
</gene>
<dbReference type="EMBL" id="PJQY01002172">
    <property type="protein sequence ID" value="PQP95850.1"/>
    <property type="molecule type" value="Genomic_DNA"/>
</dbReference>
<reference evidence="1 2" key="1">
    <citation type="submission" date="2018-02" db="EMBL/GenBank/DDBJ databases">
        <title>Draft genome of wild Prunus yedoensis var. nudiflora.</title>
        <authorList>
            <person name="Baek S."/>
            <person name="Kim J.-H."/>
            <person name="Choi K."/>
            <person name="Kim G.-B."/>
            <person name="Cho A."/>
            <person name="Jang H."/>
            <person name="Shin C.-H."/>
            <person name="Yu H.-J."/>
            <person name="Mun J.-H."/>
        </authorList>
    </citation>
    <scope>NUCLEOTIDE SEQUENCE [LARGE SCALE GENOMIC DNA]</scope>
    <source>
        <strain evidence="2">cv. Jeju island</strain>
        <tissue evidence="1">Leaf</tissue>
    </source>
</reference>
<evidence type="ECO:0000313" key="1">
    <source>
        <dbReference type="EMBL" id="PQP95850.1"/>
    </source>
</evidence>
<proteinExistence type="predicted"/>
<protein>
    <submittedName>
        <fullName evidence="1">Uncharacterized protein</fullName>
    </submittedName>
</protein>
<evidence type="ECO:0000313" key="2">
    <source>
        <dbReference type="Proteomes" id="UP000250321"/>
    </source>
</evidence>
<name>A0A314XW65_PRUYE</name>
<keyword evidence="2" id="KW-1185">Reference proteome</keyword>
<dbReference type="Proteomes" id="UP000250321">
    <property type="component" value="Unassembled WGS sequence"/>
</dbReference>
<sequence length="77" mass="8660">MQITTGSTRGPSLGLPQYFCFCYGIWRGIKIQTGQFFRPKLVDALKGLPCKQLELVSGSNFCLVHGEQHDEFQPRAI</sequence>